<keyword evidence="5 9" id="KW-0067">ATP-binding</keyword>
<evidence type="ECO:0000256" key="10">
    <source>
        <dbReference type="RuleBase" id="RU363038"/>
    </source>
</evidence>
<evidence type="ECO:0000313" key="13">
    <source>
        <dbReference type="EMBL" id="MDY0408819.1"/>
    </source>
</evidence>
<dbReference type="Pfam" id="PF03485">
    <property type="entry name" value="Arg_tRNA_synt_N"/>
    <property type="match status" value="1"/>
</dbReference>
<sequence>MNMVQQVEDNIKEEIKQAVLQAELVTEAELPHLVLEKPKNKEHGDYATNIAMQLTKIVKQPPRKIAEKIVDELSKSSKTIEKIDVAGPGFINIYMNNDYLTNLIETIIDAGVTYGRSDFGKGHKIQVEFVSANPTGDLHLGHARGAAYGDSLCNVLEAAGYDVQREYYINDAGNQMHNLALSVQARYMQALGKECDMPEDGYHGQDIIEIGKRLAQEEGDQWLDKPENERLNYFRKYGLDYELAKLKHDLAAFGVEFDSWFSETSLYEGNKINDVLQKLREANVVFEKDDAVWLRTTDYGDDKDRVLVKSDGTYTYLTPDIAYHKNKLDRGFDTLINIWGADHHGYIPRMKAAIQALGYTKDTLEVEIIQMVNLFEDGERVKMSKRTGKALTLRQLMEEVGIDAMRYFFNMRSCDSHLDFDMDLARSQSNENPVYYVQYAHARICTMLKQAKEQGYEITTAFDHSLLGAEKEEDLLKKLGEFPQVIADAAEKRIPHKVTQYVFELSASLHSFYNAEKVLDATNKERTKARLALMEAVRVTIANALSLVGVKAPEKM</sequence>
<evidence type="ECO:0000256" key="9">
    <source>
        <dbReference type="HAMAP-Rule" id="MF_00123"/>
    </source>
</evidence>
<evidence type="ECO:0000256" key="1">
    <source>
        <dbReference type="ARBA" id="ARBA00005594"/>
    </source>
</evidence>
<keyword evidence="7 9" id="KW-0030">Aminoacyl-tRNA synthetase</keyword>
<keyword evidence="3 9" id="KW-0436">Ligase</keyword>
<feature type="short sequence motif" description="'HIGH' region" evidence="9">
    <location>
        <begin position="132"/>
        <end position="142"/>
    </location>
</feature>
<dbReference type="InterPro" id="IPR005148">
    <property type="entry name" value="Arg-tRNA-synth_N"/>
</dbReference>
<evidence type="ECO:0000256" key="6">
    <source>
        <dbReference type="ARBA" id="ARBA00022917"/>
    </source>
</evidence>
<comment type="subcellular location">
    <subcellularLocation>
        <location evidence="9">Cytoplasm</location>
    </subcellularLocation>
</comment>
<dbReference type="Gene3D" id="3.30.1360.70">
    <property type="entry name" value="Arginyl tRNA synthetase N-terminal domain"/>
    <property type="match status" value="1"/>
</dbReference>
<feature type="domain" description="DALR anticodon binding" evidence="11">
    <location>
        <begin position="437"/>
        <end position="556"/>
    </location>
</feature>
<keyword evidence="4 9" id="KW-0547">Nucleotide-binding</keyword>
<keyword evidence="14" id="KW-1185">Reference proteome</keyword>
<dbReference type="Pfam" id="PF00750">
    <property type="entry name" value="tRNA-synt_1d"/>
    <property type="match status" value="1"/>
</dbReference>
<organism evidence="13 14">
    <name type="scientific">Paracerasibacillus soli</name>
    <dbReference type="NCBI Taxonomy" id="480284"/>
    <lineage>
        <taxon>Bacteria</taxon>
        <taxon>Bacillati</taxon>
        <taxon>Bacillota</taxon>
        <taxon>Bacilli</taxon>
        <taxon>Bacillales</taxon>
        <taxon>Bacillaceae</taxon>
        <taxon>Paracerasibacillus</taxon>
    </lineage>
</organism>
<comment type="subunit">
    <text evidence="9">Monomer.</text>
</comment>
<dbReference type="Proteomes" id="UP001275315">
    <property type="component" value="Unassembled WGS sequence"/>
</dbReference>
<dbReference type="PROSITE" id="PS00178">
    <property type="entry name" value="AA_TRNA_LIGASE_I"/>
    <property type="match status" value="1"/>
</dbReference>
<evidence type="ECO:0000256" key="5">
    <source>
        <dbReference type="ARBA" id="ARBA00022840"/>
    </source>
</evidence>
<dbReference type="HAMAP" id="MF_00123">
    <property type="entry name" value="Arg_tRNA_synth"/>
    <property type="match status" value="1"/>
</dbReference>
<comment type="caution">
    <text evidence="13">The sequence shown here is derived from an EMBL/GenBank/DDBJ whole genome shotgun (WGS) entry which is preliminary data.</text>
</comment>
<protein>
    <recommendedName>
        <fullName evidence="9">Arginine--tRNA ligase</fullName>
        <ecNumber evidence="9">6.1.1.19</ecNumber>
    </recommendedName>
    <alternativeName>
        <fullName evidence="9">Arginyl-tRNA synthetase</fullName>
        <shortName evidence="9">ArgRS</shortName>
    </alternativeName>
</protein>
<evidence type="ECO:0000313" key="14">
    <source>
        <dbReference type="Proteomes" id="UP001275315"/>
    </source>
</evidence>
<dbReference type="PRINTS" id="PR01038">
    <property type="entry name" value="TRNASYNTHARG"/>
</dbReference>
<dbReference type="CDD" id="cd07956">
    <property type="entry name" value="Anticodon_Ia_Arg"/>
    <property type="match status" value="1"/>
</dbReference>
<dbReference type="Gene3D" id="1.10.730.10">
    <property type="entry name" value="Isoleucyl-tRNA Synthetase, Domain 1"/>
    <property type="match status" value="1"/>
</dbReference>
<reference evidence="13 14" key="1">
    <citation type="submission" date="2023-10" db="EMBL/GenBank/DDBJ databases">
        <title>Virgibacillus soli CC-YMP-6 genome.</title>
        <authorList>
            <person name="Miliotis G."/>
            <person name="Sengupta P."/>
            <person name="Hameed A."/>
            <person name="Chuvochina M."/>
            <person name="Mcdonagh F."/>
            <person name="Simpson A.C."/>
            <person name="Singh N.K."/>
            <person name="Rekha P.D."/>
            <person name="Raman K."/>
            <person name="Hugenholtz P."/>
            <person name="Venkateswaran K."/>
        </authorList>
    </citation>
    <scope>NUCLEOTIDE SEQUENCE [LARGE SCALE GENOMIC DNA]</scope>
    <source>
        <strain evidence="13 14">CC-YMP-6</strain>
    </source>
</reference>
<evidence type="ECO:0000256" key="8">
    <source>
        <dbReference type="ARBA" id="ARBA00049339"/>
    </source>
</evidence>
<dbReference type="RefSeq" id="WP_320379831.1">
    <property type="nucleotide sequence ID" value="NZ_JAWDIQ010000001.1"/>
</dbReference>
<dbReference type="EMBL" id="JAWDIQ010000001">
    <property type="protein sequence ID" value="MDY0408819.1"/>
    <property type="molecule type" value="Genomic_DNA"/>
</dbReference>
<accession>A0ABU5CR44</accession>
<feature type="domain" description="Arginyl tRNA synthetase N-terminal" evidence="12">
    <location>
        <begin position="5"/>
        <end position="95"/>
    </location>
</feature>
<dbReference type="SMART" id="SM00836">
    <property type="entry name" value="DALR_1"/>
    <property type="match status" value="1"/>
</dbReference>
<dbReference type="Gene3D" id="3.40.50.620">
    <property type="entry name" value="HUPs"/>
    <property type="match status" value="1"/>
</dbReference>
<dbReference type="InterPro" id="IPR036695">
    <property type="entry name" value="Arg-tRNA-synth_N_sf"/>
</dbReference>
<comment type="similarity">
    <text evidence="1 9 10">Belongs to the class-I aminoacyl-tRNA synthetase family.</text>
</comment>
<evidence type="ECO:0000256" key="2">
    <source>
        <dbReference type="ARBA" id="ARBA00022490"/>
    </source>
</evidence>
<evidence type="ECO:0000259" key="11">
    <source>
        <dbReference type="SMART" id="SM00836"/>
    </source>
</evidence>
<dbReference type="InterPro" id="IPR009080">
    <property type="entry name" value="tRNAsynth_Ia_anticodon-bd"/>
</dbReference>
<name>A0ABU5CR44_9BACI</name>
<evidence type="ECO:0000259" key="12">
    <source>
        <dbReference type="SMART" id="SM01016"/>
    </source>
</evidence>
<dbReference type="InterPro" id="IPR001412">
    <property type="entry name" value="aa-tRNA-synth_I_CS"/>
</dbReference>
<dbReference type="PANTHER" id="PTHR11956:SF5">
    <property type="entry name" value="ARGININE--TRNA LIGASE, CYTOPLASMIC"/>
    <property type="match status" value="1"/>
</dbReference>
<dbReference type="InterPro" id="IPR001278">
    <property type="entry name" value="Arg-tRNA-ligase"/>
</dbReference>
<comment type="catalytic activity">
    <reaction evidence="8 9">
        <text>tRNA(Arg) + L-arginine + ATP = L-arginyl-tRNA(Arg) + AMP + diphosphate</text>
        <dbReference type="Rhea" id="RHEA:20301"/>
        <dbReference type="Rhea" id="RHEA-COMP:9658"/>
        <dbReference type="Rhea" id="RHEA-COMP:9673"/>
        <dbReference type="ChEBI" id="CHEBI:30616"/>
        <dbReference type="ChEBI" id="CHEBI:32682"/>
        <dbReference type="ChEBI" id="CHEBI:33019"/>
        <dbReference type="ChEBI" id="CHEBI:78442"/>
        <dbReference type="ChEBI" id="CHEBI:78513"/>
        <dbReference type="ChEBI" id="CHEBI:456215"/>
        <dbReference type="EC" id="6.1.1.19"/>
    </reaction>
</comment>
<dbReference type="InterPro" id="IPR035684">
    <property type="entry name" value="ArgRS_core"/>
</dbReference>
<dbReference type="SUPFAM" id="SSF47323">
    <property type="entry name" value="Anticodon-binding domain of a subclass of class I aminoacyl-tRNA synthetases"/>
    <property type="match status" value="1"/>
</dbReference>
<evidence type="ECO:0000256" key="7">
    <source>
        <dbReference type="ARBA" id="ARBA00023146"/>
    </source>
</evidence>
<dbReference type="SMART" id="SM01016">
    <property type="entry name" value="Arg_tRNA_synt_N"/>
    <property type="match status" value="1"/>
</dbReference>
<dbReference type="InterPro" id="IPR008909">
    <property type="entry name" value="DALR_anticod-bd"/>
</dbReference>
<dbReference type="CDD" id="cd00671">
    <property type="entry name" value="ArgRS_core"/>
    <property type="match status" value="1"/>
</dbReference>
<dbReference type="SUPFAM" id="SSF55190">
    <property type="entry name" value="Arginyl-tRNA synthetase (ArgRS), N-terminal 'additional' domain"/>
    <property type="match status" value="1"/>
</dbReference>
<dbReference type="InterPro" id="IPR014729">
    <property type="entry name" value="Rossmann-like_a/b/a_fold"/>
</dbReference>
<dbReference type="PANTHER" id="PTHR11956">
    <property type="entry name" value="ARGINYL-TRNA SYNTHETASE"/>
    <property type="match status" value="1"/>
</dbReference>
<gene>
    <name evidence="9 13" type="primary">argS</name>
    <name evidence="13" type="ORF">RWD45_09995</name>
</gene>
<evidence type="ECO:0000256" key="3">
    <source>
        <dbReference type="ARBA" id="ARBA00022598"/>
    </source>
</evidence>
<dbReference type="SUPFAM" id="SSF52374">
    <property type="entry name" value="Nucleotidylyl transferase"/>
    <property type="match status" value="1"/>
</dbReference>
<keyword evidence="2 9" id="KW-0963">Cytoplasm</keyword>
<proteinExistence type="inferred from homology"/>
<evidence type="ECO:0000256" key="4">
    <source>
        <dbReference type="ARBA" id="ARBA00022741"/>
    </source>
</evidence>
<dbReference type="Pfam" id="PF05746">
    <property type="entry name" value="DALR_1"/>
    <property type="match status" value="1"/>
</dbReference>
<dbReference type="NCBIfam" id="TIGR00456">
    <property type="entry name" value="argS"/>
    <property type="match status" value="1"/>
</dbReference>
<dbReference type="EC" id="6.1.1.19" evidence="9"/>
<keyword evidence="6 9" id="KW-0648">Protein biosynthesis</keyword>
<dbReference type="GO" id="GO:0004814">
    <property type="term" value="F:arginine-tRNA ligase activity"/>
    <property type="evidence" value="ECO:0007669"/>
    <property type="project" value="UniProtKB-EC"/>
</dbReference>